<dbReference type="GeneID" id="36409458"/>
<dbReference type="AlphaFoldDB" id="A0A0P1AS00"/>
<dbReference type="Proteomes" id="UP000054928">
    <property type="component" value="Unassembled WGS sequence"/>
</dbReference>
<sequence>MGADCASIKACLRCLNQRILITGNRANIAIPFATKRVISGDKPVLRPCTKYIFFKTAKCY</sequence>
<accession>A0A0P1AS00</accession>
<dbReference type="RefSeq" id="XP_024580511.1">
    <property type="nucleotide sequence ID" value="XM_024730211.1"/>
</dbReference>
<evidence type="ECO:0000313" key="1">
    <source>
        <dbReference type="EMBL" id="CEG44142.1"/>
    </source>
</evidence>
<organism evidence="1 2">
    <name type="scientific">Plasmopara halstedii</name>
    <name type="common">Downy mildew of sunflower</name>
    <dbReference type="NCBI Taxonomy" id="4781"/>
    <lineage>
        <taxon>Eukaryota</taxon>
        <taxon>Sar</taxon>
        <taxon>Stramenopiles</taxon>
        <taxon>Oomycota</taxon>
        <taxon>Peronosporomycetes</taxon>
        <taxon>Peronosporales</taxon>
        <taxon>Peronosporaceae</taxon>
        <taxon>Plasmopara</taxon>
    </lineage>
</organism>
<keyword evidence="2" id="KW-1185">Reference proteome</keyword>
<dbReference type="EMBL" id="CCYD01000810">
    <property type="protein sequence ID" value="CEG44142.1"/>
    <property type="molecule type" value="Genomic_DNA"/>
</dbReference>
<protein>
    <submittedName>
        <fullName evidence="1">Uncharacterized protein</fullName>
    </submittedName>
</protein>
<reference evidence="2" key="1">
    <citation type="submission" date="2014-09" db="EMBL/GenBank/DDBJ databases">
        <authorList>
            <person name="Sharma Rahul"/>
            <person name="Thines Marco"/>
        </authorList>
    </citation>
    <scope>NUCLEOTIDE SEQUENCE [LARGE SCALE GENOMIC DNA]</scope>
</reference>
<name>A0A0P1AS00_PLAHL</name>
<proteinExistence type="predicted"/>
<evidence type="ECO:0000313" key="2">
    <source>
        <dbReference type="Proteomes" id="UP000054928"/>
    </source>
</evidence>